<feature type="region of interest" description="Disordered" evidence="1">
    <location>
        <begin position="1"/>
        <end position="31"/>
    </location>
</feature>
<dbReference type="EMBL" id="JACCFS010000001">
    <property type="protein sequence ID" value="NYJ35510.1"/>
    <property type="molecule type" value="Genomic_DNA"/>
</dbReference>
<reference evidence="2 3" key="1">
    <citation type="submission" date="2020-07" db="EMBL/GenBank/DDBJ databases">
        <title>Sequencing the genomes of 1000 actinobacteria strains.</title>
        <authorList>
            <person name="Klenk H.-P."/>
        </authorList>
    </citation>
    <scope>NUCLEOTIDE SEQUENCE [LARGE SCALE GENOMIC DNA]</scope>
    <source>
        <strain evidence="2 3">DSM 44442</strain>
    </source>
</reference>
<gene>
    <name evidence="2" type="ORF">HNR10_003391</name>
</gene>
<organism evidence="2 3">
    <name type="scientific">Nocardiopsis aegyptia</name>
    <dbReference type="NCBI Taxonomy" id="220378"/>
    <lineage>
        <taxon>Bacteria</taxon>
        <taxon>Bacillati</taxon>
        <taxon>Actinomycetota</taxon>
        <taxon>Actinomycetes</taxon>
        <taxon>Streptosporangiales</taxon>
        <taxon>Nocardiopsidaceae</taxon>
        <taxon>Nocardiopsis</taxon>
    </lineage>
</organism>
<sequence length="273" mass="30959">MIGDPTATSSPVPDRANQGRAHSATDTFAPVTSTDTGNIRVAIHQPHYLPWLGLIDKIDRSDHFVVLDTVQYERRGWQNRNYVVGRADPILLTVPVTQGHRTDRIVDKYIDNTQQWKRKHYKALAEHCYRNAPYWDDYAEEIARLYESEWKRVADLALETTRLLLRGFGITTPLLRTSEMGDLAGTKSELLARICARTGADTLVSGSGSRDYLDPGILRDHGVRVEWQDFRHPVYRQHTRGPGDFVPRLSALDLLLNTGPDALRVLRQARAHA</sequence>
<name>A0A7Z0ENR5_9ACTN</name>
<evidence type="ECO:0000313" key="2">
    <source>
        <dbReference type="EMBL" id="NYJ35510.1"/>
    </source>
</evidence>
<keyword evidence="3" id="KW-1185">Reference proteome</keyword>
<comment type="caution">
    <text evidence="2">The sequence shown here is derived from an EMBL/GenBank/DDBJ whole genome shotgun (WGS) entry which is preliminary data.</text>
</comment>
<evidence type="ECO:0008006" key="4">
    <source>
        <dbReference type="Google" id="ProtNLM"/>
    </source>
</evidence>
<feature type="compositionally biased region" description="Polar residues" evidence="1">
    <location>
        <begin position="1"/>
        <end position="11"/>
    </location>
</feature>
<evidence type="ECO:0000313" key="3">
    <source>
        <dbReference type="Proteomes" id="UP000572051"/>
    </source>
</evidence>
<proteinExistence type="predicted"/>
<evidence type="ECO:0000256" key="1">
    <source>
        <dbReference type="SAM" id="MobiDB-lite"/>
    </source>
</evidence>
<dbReference type="Proteomes" id="UP000572051">
    <property type="component" value="Unassembled WGS sequence"/>
</dbReference>
<accession>A0A7Z0ENR5</accession>
<dbReference type="InterPro" id="IPR014985">
    <property type="entry name" value="WbqC"/>
</dbReference>
<dbReference type="Pfam" id="PF08889">
    <property type="entry name" value="WbqC"/>
    <property type="match status" value="1"/>
</dbReference>
<protein>
    <recommendedName>
        <fullName evidence="4">WbqC family protein</fullName>
    </recommendedName>
</protein>
<dbReference type="AlphaFoldDB" id="A0A7Z0ENR5"/>